<protein>
    <submittedName>
        <fullName evidence="2">Polymer-forming cytoskeletal protein</fullName>
    </submittedName>
</protein>
<gene>
    <name evidence="2" type="ORF">ABCS64_08230</name>
</gene>
<comment type="similarity">
    <text evidence="1">Belongs to the bactofilin family.</text>
</comment>
<dbReference type="EMBL" id="JBEUWX010000002">
    <property type="protein sequence ID" value="MFA9950304.1"/>
    <property type="molecule type" value="Genomic_DNA"/>
</dbReference>
<comment type="caution">
    <text evidence="2">The sequence shown here is derived from an EMBL/GenBank/DDBJ whole genome shotgun (WGS) entry which is preliminary data.</text>
</comment>
<organism evidence="2 3">
    <name type="scientific">Dentiradicibacter hellwigii</name>
    <dbReference type="NCBI Taxonomy" id="3149053"/>
    <lineage>
        <taxon>Bacteria</taxon>
        <taxon>Pseudomonadati</taxon>
        <taxon>Pseudomonadota</taxon>
        <taxon>Betaproteobacteria</taxon>
        <taxon>Rhodocyclales</taxon>
        <taxon>Rhodocyclaceae</taxon>
        <taxon>Dentiradicibacter</taxon>
    </lineage>
</organism>
<sequence length="137" mass="14251">MFGTKNSGAAKNAIDTLIGINTKIEGDVTFCGGLRIDGEVRGNIRCEEGQQGTLVISEKATVEGEVRVGHVVVNGTIIGPVSASESLELLSAAHVTGDVEYQQIEIQQGAVIEGRLVHLPGAKNVELKLASNSGLAD</sequence>
<dbReference type="InterPro" id="IPR007607">
    <property type="entry name" value="BacA/B"/>
</dbReference>
<dbReference type="PANTHER" id="PTHR35024">
    <property type="entry name" value="HYPOTHETICAL CYTOSOLIC PROTEIN"/>
    <property type="match status" value="1"/>
</dbReference>
<evidence type="ECO:0000313" key="3">
    <source>
        <dbReference type="Proteomes" id="UP001574673"/>
    </source>
</evidence>
<proteinExistence type="inferred from homology"/>
<dbReference type="PANTHER" id="PTHR35024:SF4">
    <property type="entry name" value="POLYMER-FORMING CYTOSKELETAL PROTEIN"/>
    <property type="match status" value="1"/>
</dbReference>
<keyword evidence="3" id="KW-1185">Reference proteome</keyword>
<dbReference type="Proteomes" id="UP001574673">
    <property type="component" value="Unassembled WGS sequence"/>
</dbReference>
<evidence type="ECO:0000313" key="2">
    <source>
        <dbReference type="EMBL" id="MFA9950304.1"/>
    </source>
</evidence>
<evidence type="ECO:0000256" key="1">
    <source>
        <dbReference type="ARBA" id="ARBA00044755"/>
    </source>
</evidence>
<dbReference type="RefSeq" id="WP_418891369.1">
    <property type="nucleotide sequence ID" value="NZ_JBEUWX010000002.1"/>
</dbReference>
<dbReference type="Pfam" id="PF04519">
    <property type="entry name" value="Bactofilin"/>
    <property type="match status" value="1"/>
</dbReference>
<accession>A0ABV4UFW0</accession>
<reference evidence="3" key="1">
    <citation type="submission" date="2024-06" db="EMBL/GenBank/DDBJ databases">
        <title>Radixoralia hellwigii gen. nov., sp nov., isolated from a root canal in the human oral cavity.</title>
        <authorList>
            <person name="Bartsch S."/>
            <person name="Wittmer A."/>
            <person name="Schulz A.-K."/>
            <person name="Neumann-Schaal M."/>
            <person name="Wolf J."/>
            <person name="Gronow S."/>
            <person name="Tennert C."/>
            <person name="Haecker G."/>
            <person name="Cieplik F."/>
            <person name="Al-Ahmad A."/>
        </authorList>
    </citation>
    <scope>NUCLEOTIDE SEQUENCE [LARGE SCALE GENOMIC DNA]</scope>
    <source>
        <strain evidence="3">Wk13</strain>
    </source>
</reference>
<name>A0ABV4UFW0_9RHOO</name>